<evidence type="ECO:0000313" key="4">
    <source>
        <dbReference type="Proteomes" id="UP001165060"/>
    </source>
</evidence>
<comment type="caution">
    <text evidence="3">The sequence shown here is derived from an EMBL/GenBank/DDBJ whole genome shotgun (WGS) entry which is preliminary data.</text>
</comment>
<feature type="compositionally biased region" description="Low complexity" evidence="1">
    <location>
        <begin position="64"/>
        <end position="98"/>
    </location>
</feature>
<feature type="region of interest" description="Disordered" evidence="1">
    <location>
        <begin position="908"/>
        <end position="936"/>
    </location>
</feature>
<name>A0ABQ6MCI4_9STRA</name>
<feature type="transmembrane region" description="Helical" evidence="2">
    <location>
        <begin position="442"/>
        <end position="466"/>
    </location>
</feature>
<dbReference type="Gene3D" id="1.10.150.50">
    <property type="entry name" value="Transcription Factor, Ets-1"/>
    <property type="match status" value="1"/>
</dbReference>
<reference evidence="3 4" key="1">
    <citation type="journal article" date="2023" name="Commun. Biol.">
        <title>Genome analysis of Parmales, the sister group of diatoms, reveals the evolutionary specialization of diatoms from phago-mixotrophs to photoautotrophs.</title>
        <authorList>
            <person name="Ban H."/>
            <person name="Sato S."/>
            <person name="Yoshikawa S."/>
            <person name="Yamada K."/>
            <person name="Nakamura Y."/>
            <person name="Ichinomiya M."/>
            <person name="Sato N."/>
            <person name="Blanc-Mathieu R."/>
            <person name="Endo H."/>
            <person name="Kuwata A."/>
            <person name="Ogata H."/>
        </authorList>
    </citation>
    <scope>NUCLEOTIDE SEQUENCE [LARGE SCALE GENOMIC DNA]</scope>
</reference>
<evidence type="ECO:0000313" key="3">
    <source>
        <dbReference type="EMBL" id="GMI23820.1"/>
    </source>
</evidence>
<keyword evidence="2" id="KW-0472">Membrane</keyword>
<organism evidence="3 4">
    <name type="scientific">Tetraparma gracilis</name>
    <dbReference type="NCBI Taxonomy" id="2962635"/>
    <lineage>
        <taxon>Eukaryota</taxon>
        <taxon>Sar</taxon>
        <taxon>Stramenopiles</taxon>
        <taxon>Ochrophyta</taxon>
        <taxon>Bolidophyceae</taxon>
        <taxon>Parmales</taxon>
        <taxon>Triparmaceae</taxon>
        <taxon>Tetraparma</taxon>
    </lineage>
</organism>
<protein>
    <submittedName>
        <fullName evidence="3">Uncharacterized protein</fullName>
    </submittedName>
</protein>
<feature type="region of interest" description="Disordered" evidence="1">
    <location>
        <begin position="847"/>
        <end position="869"/>
    </location>
</feature>
<dbReference type="InterPro" id="IPR013761">
    <property type="entry name" value="SAM/pointed_sf"/>
</dbReference>
<gene>
    <name evidence="3" type="ORF">TeGR_g13532</name>
</gene>
<evidence type="ECO:0000256" key="2">
    <source>
        <dbReference type="SAM" id="Phobius"/>
    </source>
</evidence>
<evidence type="ECO:0000256" key="1">
    <source>
        <dbReference type="SAM" id="MobiDB-lite"/>
    </source>
</evidence>
<keyword evidence="2" id="KW-1133">Transmembrane helix</keyword>
<feature type="compositionally biased region" description="Polar residues" evidence="1">
    <location>
        <begin position="1"/>
        <end position="10"/>
    </location>
</feature>
<accession>A0ABQ6MCI4</accession>
<feature type="region of interest" description="Disordered" evidence="1">
    <location>
        <begin position="1"/>
        <end position="20"/>
    </location>
</feature>
<proteinExistence type="predicted"/>
<feature type="region of interest" description="Disordered" evidence="1">
    <location>
        <begin position="38"/>
        <end position="111"/>
    </location>
</feature>
<dbReference type="EMBL" id="BRYB01001353">
    <property type="protein sequence ID" value="GMI23820.1"/>
    <property type="molecule type" value="Genomic_DNA"/>
</dbReference>
<sequence>MELPSTTTFGKSGEGDFDSTSVSLVFTSPLKANTTLTLCSTSTLDPPPPSPSSSCPSGFKIGRSASSSSSPPSSPPALSCLPPSSIKISSSLLPLLPSSPDPDDSDDEPGLVQNQTFSVEVPLPTPDALTQEYSHYLLSLSPDALCWADSEESLISTFPPSETTEYPLFTPPPPKPDAPTGNTTDTPSLISVYGLGVYVTDVTSIDLAQSSFYADLRVFVLKYYRAFDTLDEASDHASHADGSCKFQKGEEANKWLYLTNVTQAGVSDQSFLQGVNIGQFPKVTPVIRAGSKDERIAADGSVSDENPGDLDDGQLDHIRIQSSWYFPPALSDYPFSAQHLPITFELPGSTTQTTTPSHVLCSIDRFSGFSPVLSSFPAAALSSSEKNPSSSPLLKAFIDITNDRNYPPFDGAYSMPTAFPAVVEPIRVTPRLTFSIVYSHTLAYSILRLAPAIFILVTSLTVFLTLPASSYQVKLSTLTTSLLAAVLQHSSMRNSLPPQAPLTRGDVVMCVVYAGLMLSIVSSGISAVLSRLGGDDGTIRGHGSRAWDYKRVDKYTRLMPAASVFLFAALASEEPMGPSGIGNTAVLAVLAFGSMAGIQFYLENNQSGSALGGLAQMQRVGRAGGGAGGGARVRGRVAGCDKWTAAQFLNWLDGLDDPNLAALKSVLKSHKINGSHLTSLTVDIVRSFGVCYGDAVRLIQEIEIALGPSMLEGGGGGGGGGGGKQPSYGGGNEYARPVSKPDAGADSGVGAGTGMDMNMNQLKELGEEMFKERFGNLNLPTMNDASDLQGIEEGVEMTEVAGGGGRGGMAGAATAEGEEGGIPAQLLAMMPPEIREIALRRPDLVQKAQVGGGQPGPGARPRGEPAKPIGMSTVKQAMMKKREYAERFAGAQAALEIAEGGEGELKPAALNASYEQKGGSPSSSDEGRENVNLLGL</sequence>
<keyword evidence="2" id="KW-0812">Transmembrane</keyword>
<dbReference type="Gene3D" id="1.20.58.390">
    <property type="entry name" value="Neurotransmitter-gated ion-channel transmembrane domain"/>
    <property type="match status" value="1"/>
</dbReference>
<dbReference type="InterPro" id="IPR038050">
    <property type="entry name" value="Neuro_actylchol_rec"/>
</dbReference>
<keyword evidence="4" id="KW-1185">Reference proteome</keyword>
<feature type="transmembrane region" description="Helical" evidence="2">
    <location>
        <begin position="511"/>
        <end position="534"/>
    </location>
</feature>
<dbReference type="Proteomes" id="UP001165060">
    <property type="component" value="Unassembled WGS sequence"/>
</dbReference>
<dbReference type="SUPFAM" id="SSF47769">
    <property type="entry name" value="SAM/Pointed domain"/>
    <property type="match status" value="1"/>
</dbReference>